<dbReference type="Proteomes" id="UP001319104">
    <property type="component" value="Unassembled WGS sequence"/>
</dbReference>
<dbReference type="Pfam" id="PF13649">
    <property type="entry name" value="Methyltransf_25"/>
    <property type="match status" value="1"/>
</dbReference>
<keyword evidence="2" id="KW-0808">Transferase</keyword>
<comment type="caution">
    <text evidence="4">The sequence shown here is derived from an EMBL/GenBank/DDBJ whole genome shotgun (WGS) entry which is preliminary data.</text>
</comment>
<dbReference type="GO" id="GO:0032259">
    <property type="term" value="P:methylation"/>
    <property type="evidence" value="ECO:0007669"/>
    <property type="project" value="UniProtKB-KW"/>
</dbReference>
<feature type="domain" description="Methyltransferase" evidence="3">
    <location>
        <begin position="53"/>
        <end position="145"/>
    </location>
</feature>
<dbReference type="Gene3D" id="3.40.50.150">
    <property type="entry name" value="Vaccinia Virus protein VP39"/>
    <property type="match status" value="1"/>
</dbReference>
<dbReference type="GO" id="GO:0008168">
    <property type="term" value="F:methyltransferase activity"/>
    <property type="evidence" value="ECO:0007669"/>
    <property type="project" value="UniProtKB-KW"/>
</dbReference>
<dbReference type="InterPro" id="IPR041698">
    <property type="entry name" value="Methyltransf_25"/>
</dbReference>
<keyword evidence="1 4" id="KW-0489">Methyltransferase</keyword>
<dbReference type="SUPFAM" id="SSF53335">
    <property type="entry name" value="S-adenosyl-L-methionine-dependent methyltransferases"/>
    <property type="match status" value="1"/>
</dbReference>
<gene>
    <name evidence="4" type="ORF">KI659_06565</name>
</gene>
<protein>
    <submittedName>
        <fullName evidence="4">Class I SAM-dependent methyltransferase</fullName>
    </submittedName>
</protein>
<dbReference type="PANTHER" id="PTHR43861:SF1">
    <property type="entry name" value="TRANS-ACONITATE 2-METHYLTRANSFERASE"/>
    <property type="match status" value="1"/>
</dbReference>
<dbReference type="RefSeq" id="WP_213944562.1">
    <property type="nucleotide sequence ID" value="NZ_JAHCMY010000002.1"/>
</dbReference>
<accession>A0AAP2CHG4</accession>
<sequence length="253" mass="29792">MDRIEAVDKKDWFGKWFDSPYYHILYKNRDFAEARRFIDNVDGYFKFDSSAHVMDLACGKGRHSIYLNQKGHRVTGLDLSPQNIAYAKSFENELLDFDVHDMREVYAKSRFSHVVNLFTSFGYFSEEEDNLRVFQSVCEALKPGGYFLLDYLNPDKVIDSMKAYEVKNVDGVKFEIRKAVENGFIVKDISFEDGSEYHFQERVQVLREEQFEHFFEKVGLDLKVVYGDYDLNPFSFHESDRMIFIAQKPTHAH</sequence>
<name>A0AAP2CHG4_9BACT</name>
<evidence type="ECO:0000313" key="4">
    <source>
        <dbReference type="EMBL" id="MBS9523679.1"/>
    </source>
</evidence>
<proteinExistence type="predicted"/>
<dbReference type="InterPro" id="IPR029063">
    <property type="entry name" value="SAM-dependent_MTases_sf"/>
</dbReference>
<dbReference type="EMBL" id="JAHCMY010000002">
    <property type="protein sequence ID" value="MBS9523679.1"/>
    <property type="molecule type" value="Genomic_DNA"/>
</dbReference>
<keyword evidence="5" id="KW-1185">Reference proteome</keyword>
<dbReference type="AlphaFoldDB" id="A0AAP2CHG4"/>
<dbReference type="Gene3D" id="2.20.25.110">
    <property type="entry name" value="S-adenosyl-L-methionine-dependent methyltransferases"/>
    <property type="match status" value="1"/>
</dbReference>
<evidence type="ECO:0000313" key="5">
    <source>
        <dbReference type="Proteomes" id="UP001319104"/>
    </source>
</evidence>
<dbReference type="PANTHER" id="PTHR43861">
    <property type="entry name" value="TRANS-ACONITATE 2-METHYLTRANSFERASE-RELATED"/>
    <property type="match status" value="1"/>
</dbReference>
<organism evidence="4 5">
    <name type="scientific">Litoribacter ruber</name>
    <dbReference type="NCBI Taxonomy" id="702568"/>
    <lineage>
        <taxon>Bacteria</taxon>
        <taxon>Pseudomonadati</taxon>
        <taxon>Bacteroidota</taxon>
        <taxon>Cytophagia</taxon>
        <taxon>Cytophagales</taxon>
        <taxon>Cyclobacteriaceae</taxon>
        <taxon>Litoribacter</taxon>
    </lineage>
</organism>
<evidence type="ECO:0000259" key="3">
    <source>
        <dbReference type="Pfam" id="PF13649"/>
    </source>
</evidence>
<evidence type="ECO:0000256" key="2">
    <source>
        <dbReference type="ARBA" id="ARBA00022679"/>
    </source>
</evidence>
<dbReference type="CDD" id="cd02440">
    <property type="entry name" value="AdoMet_MTases"/>
    <property type="match status" value="1"/>
</dbReference>
<reference evidence="4 5" key="1">
    <citation type="submission" date="2021-05" db="EMBL/GenBank/DDBJ databases">
        <authorList>
            <person name="Zhang Z.D."/>
            <person name="Osman G."/>
        </authorList>
    </citation>
    <scope>NUCLEOTIDE SEQUENCE [LARGE SCALE GENOMIC DNA]</scope>
    <source>
        <strain evidence="4 5">KCTC 32217</strain>
    </source>
</reference>
<evidence type="ECO:0000256" key="1">
    <source>
        <dbReference type="ARBA" id="ARBA00022603"/>
    </source>
</evidence>